<keyword evidence="2" id="KW-0378">Hydrolase</keyword>
<evidence type="ECO:0000259" key="4">
    <source>
        <dbReference type="Pfam" id="PF01095"/>
    </source>
</evidence>
<feature type="domain" description="Pectinesterase catalytic" evidence="4">
    <location>
        <begin position="46"/>
        <end position="174"/>
    </location>
</feature>
<dbReference type="InterPro" id="IPR012334">
    <property type="entry name" value="Pectin_lyas_fold"/>
</dbReference>
<dbReference type="STRING" id="760192.Halhy_4396"/>
<dbReference type="RefSeq" id="WP_013766778.1">
    <property type="nucleotide sequence ID" value="NC_015510.1"/>
</dbReference>
<dbReference type="InterPro" id="IPR011050">
    <property type="entry name" value="Pectin_lyase_fold/virulence"/>
</dbReference>
<dbReference type="HOGENOM" id="CLU_831129_0_0_10"/>
<dbReference type="PANTHER" id="PTHR31321:SF57">
    <property type="entry name" value="PECTINESTERASE 53-RELATED"/>
    <property type="match status" value="1"/>
</dbReference>
<reference evidence="5 6" key="1">
    <citation type="journal article" date="2011" name="Stand. Genomic Sci.">
        <title>Complete genome sequence of Haliscomenobacter hydrossis type strain (O).</title>
        <authorList>
            <consortium name="US DOE Joint Genome Institute (JGI-PGF)"/>
            <person name="Daligault H."/>
            <person name="Lapidus A."/>
            <person name="Zeytun A."/>
            <person name="Nolan M."/>
            <person name="Lucas S."/>
            <person name="Del Rio T.G."/>
            <person name="Tice H."/>
            <person name="Cheng J.F."/>
            <person name="Tapia R."/>
            <person name="Han C."/>
            <person name="Goodwin L."/>
            <person name="Pitluck S."/>
            <person name="Liolios K."/>
            <person name="Pagani I."/>
            <person name="Ivanova N."/>
            <person name="Huntemann M."/>
            <person name="Mavromatis K."/>
            <person name="Mikhailova N."/>
            <person name="Pati A."/>
            <person name="Chen A."/>
            <person name="Palaniappan K."/>
            <person name="Land M."/>
            <person name="Hauser L."/>
            <person name="Brambilla E.M."/>
            <person name="Rohde M."/>
            <person name="Verbarg S."/>
            <person name="Goker M."/>
            <person name="Bristow J."/>
            <person name="Eisen J.A."/>
            <person name="Markowitz V."/>
            <person name="Hugenholtz P."/>
            <person name="Kyrpides N.C."/>
            <person name="Klenk H.P."/>
            <person name="Woyke T."/>
        </authorList>
    </citation>
    <scope>NUCLEOTIDE SEQUENCE [LARGE SCALE GENOMIC DNA]</scope>
    <source>
        <strain evidence="6">ATCC 27775 / DSM 1100 / LMG 10767 / O</strain>
    </source>
</reference>
<proteinExistence type="inferred from homology"/>
<dbReference type="PANTHER" id="PTHR31321">
    <property type="entry name" value="ACYL-COA THIOESTER HYDROLASE YBHC-RELATED"/>
    <property type="match status" value="1"/>
</dbReference>
<evidence type="ECO:0000256" key="1">
    <source>
        <dbReference type="ARBA" id="ARBA00008891"/>
    </source>
</evidence>
<evidence type="ECO:0000313" key="5">
    <source>
        <dbReference type="EMBL" id="AEE52240.1"/>
    </source>
</evidence>
<dbReference type="GO" id="GO:0030599">
    <property type="term" value="F:pectinesterase activity"/>
    <property type="evidence" value="ECO:0007669"/>
    <property type="project" value="InterPro"/>
</dbReference>
<dbReference type="Gene3D" id="2.160.20.10">
    <property type="entry name" value="Single-stranded right-handed beta-helix, Pectin lyase-like"/>
    <property type="match status" value="1"/>
</dbReference>
<dbReference type="EMBL" id="CP002691">
    <property type="protein sequence ID" value="AEE52240.1"/>
    <property type="molecule type" value="Genomic_DNA"/>
</dbReference>
<gene>
    <name evidence="5" type="ordered locus">Halhy_4396</name>
</gene>
<comment type="similarity">
    <text evidence="1">Belongs to the pectinesterase family.</text>
</comment>
<dbReference type="GO" id="GO:0042545">
    <property type="term" value="P:cell wall modification"/>
    <property type="evidence" value="ECO:0007669"/>
    <property type="project" value="InterPro"/>
</dbReference>
<dbReference type="InterPro" id="IPR000070">
    <property type="entry name" value="Pectinesterase_cat"/>
</dbReference>
<reference key="2">
    <citation type="submission" date="2011-04" db="EMBL/GenBank/DDBJ databases">
        <title>Complete sequence of chromosome of Haliscomenobacter hydrossis DSM 1100.</title>
        <authorList>
            <consortium name="US DOE Joint Genome Institute (JGI-PGF)"/>
            <person name="Lucas S."/>
            <person name="Han J."/>
            <person name="Lapidus A."/>
            <person name="Bruce D."/>
            <person name="Goodwin L."/>
            <person name="Pitluck S."/>
            <person name="Peters L."/>
            <person name="Kyrpides N."/>
            <person name="Mavromatis K."/>
            <person name="Ivanova N."/>
            <person name="Ovchinnikova G."/>
            <person name="Pagani I."/>
            <person name="Daligault H."/>
            <person name="Detter J.C."/>
            <person name="Han C."/>
            <person name="Land M."/>
            <person name="Hauser L."/>
            <person name="Markowitz V."/>
            <person name="Cheng J.-F."/>
            <person name="Hugenholtz P."/>
            <person name="Woyke T."/>
            <person name="Wu D."/>
            <person name="Verbarg S."/>
            <person name="Frueling A."/>
            <person name="Brambilla E."/>
            <person name="Klenk H.-P."/>
            <person name="Eisen J.A."/>
        </authorList>
    </citation>
    <scope>NUCLEOTIDE SEQUENCE</scope>
    <source>
        <strain>DSM 1100</strain>
    </source>
</reference>
<keyword evidence="6" id="KW-1185">Reference proteome</keyword>
<evidence type="ECO:0000313" key="6">
    <source>
        <dbReference type="Proteomes" id="UP000008461"/>
    </source>
</evidence>
<name>F4KQV5_HALH1</name>
<dbReference type="eggNOG" id="COG4677">
    <property type="taxonomic scope" value="Bacteria"/>
</dbReference>
<sequence>MNSKQLVRNKAWLDNKNERPWMLPNRCLVFCLFLASASSLFCQSRIVVANDGSGDFRSIQAAINSLPAESTVWREVYIRNGNYPEKIFIEKNKITLTGQTVAGVVITVSQARDCWRCEHPDDWGAATMNLRAQDITLQNLTVINSYGFNAKGDSTITCTNEANAAKVVRKDGHQFALRSMPGCTRLSAINCVFRALGGDTVSPWDVDQGMYYFRNCVMEGGVDFYCPRGWAYAEDCTFICHNLSAAIWHDGSLHESSKTVLKNCTFNGDPGFKLGRFHRESQFYLLQCRFAKEMADADIYWAQSGPGTPLWGKRVFYYRCKRSGGNYTWHQDNLGSEVKAKEINVSWTFDGRWTPPGSGK</sequence>
<dbReference type="AlphaFoldDB" id="F4KQV5"/>
<protein>
    <submittedName>
        <fullName evidence="5">Pectinesterase</fullName>
    </submittedName>
</protein>
<keyword evidence="3" id="KW-0063">Aspartyl esterase</keyword>
<dbReference type="Pfam" id="PF01095">
    <property type="entry name" value="Pectinesterase"/>
    <property type="match status" value="1"/>
</dbReference>
<evidence type="ECO:0000256" key="2">
    <source>
        <dbReference type="ARBA" id="ARBA00022801"/>
    </source>
</evidence>
<dbReference type="KEGG" id="hhy:Halhy_4396"/>
<dbReference type="SUPFAM" id="SSF51126">
    <property type="entry name" value="Pectin lyase-like"/>
    <property type="match status" value="1"/>
</dbReference>
<organism evidence="5 6">
    <name type="scientific">Haliscomenobacter hydrossis (strain ATCC 27775 / DSM 1100 / LMG 10767 / O)</name>
    <dbReference type="NCBI Taxonomy" id="760192"/>
    <lineage>
        <taxon>Bacteria</taxon>
        <taxon>Pseudomonadati</taxon>
        <taxon>Bacteroidota</taxon>
        <taxon>Saprospiria</taxon>
        <taxon>Saprospirales</taxon>
        <taxon>Haliscomenobacteraceae</taxon>
        <taxon>Haliscomenobacter</taxon>
    </lineage>
</organism>
<evidence type="ECO:0000256" key="3">
    <source>
        <dbReference type="ARBA" id="ARBA00023085"/>
    </source>
</evidence>
<accession>F4KQV5</accession>
<dbReference type="Proteomes" id="UP000008461">
    <property type="component" value="Chromosome"/>
</dbReference>